<proteinExistence type="predicted"/>
<dbReference type="HOGENOM" id="CLU_100562_2_0_5"/>
<evidence type="ECO:0000313" key="2">
    <source>
        <dbReference type="EMBL" id="CDN55978.1"/>
    </source>
</evidence>
<sequence length="213" mass="22561">MHRIRIMPGKACPLGPLNEQNRQETMSVRTIATALAILAASAGLASAQSSKATAPAKPQQAQAPAPAAAGPTRIQQFKAWGAYSYKSGASNVCYVLSVPTTKEPASVDHGDIFFIVSQRPGQNISYEPQAMVGYVLQPNSKVTVTIDKKNFTMFTKDKAAWVENAAEEPALVAAMKTGHNMSVSAVSGRGTKTSYAYSLQGIAAALKQIETCK</sequence>
<dbReference type="eggNOG" id="COG5342">
    <property type="taxonomic scope" value="Bacteria"/>
</dbReference>
<dbReference type="KEGG" id="ngl:RG1141_CH36500"/>
<dbReference type="EMBL" id="HG938355">
    <property type="protein sequence ID" value="CDN55978.1"/>
    <property type="molecule type" value="Genomic_DNA"/>
</dbReference>
<protein>
    <submittedName>
        <fullName evidence="2">Uncharacterized protein</fullName>
    </submittedName>
</protein>
<dbReference type="AlphaFoldDB" id="A0A068TC32"/>
<feature type="region of interest" description="Disordered" evidence="1">
    <location>
        <begin position="50"/>
        <end position="69"/>
    </location>
</feature>
<dbReference type="PATRIC" id="fig|1028801.3.peg.3715"/>
<evidence type="ECO:0000256" key="1">
    <source>
        <dbReference type="SAM" id="MobiDB-lite"/>
    </source>
</evidence>
<accession>A0A068TC32</accession>
<evidence type="ECO:0000313" key="3">
    <source>
        <dbReference type="Proteomes" id="UP000028186"/>
    </source>
</evidence>
<dbReference type="Gene3D" id="2.60.40.1880">
    <property type="entry name" value="Invasion associated locus B (IalB) protein"/>
    <property type="match status" value="1"/>
</dbReference>
<gene>
    <name evidence="2" type="ORF">RG1141_CH36500</name>
</gene>
<reference evidence="3" key="1">
    <citation type="journal article" date="2014" name="BMC Genomics">
        <title>Genome sequencing of two Neorhizobium galegae strains reveals a noeT gene responsible for the unusual acetylation of the nodulation factors.</title>
        <authorList>
            <person name="Osterman J."/>
            <person name="Marsh J."/>
            <person name="Laine P.K."/>
            <person name="Zeng Z."/>
            <person name="Alatalo E."/>
            <person name="Sullivan J.T."/>
            <person name="Young J.P."/>
            <person name="Thomas-Oates J."/>
            <person name="Paulin L."/>
            <person name="Lindstrom K."/>
        </authorList>
    </citation>
    <scope>NUCLEOTIDE SEQUENCE [LARGE SCALE GENOMIC DNA]</scope>
    <source>
        <strain evidence="3">HAMBI 1141</strain>
    </source>
</reference>
<organism evidence="2 3">
    <name type="scientific">Neorhizobium galegae bv. officinalis bv. officinalis str. HAMBI 1141</name>
    <dbReference type="NCBI Taxonomy" id="1028801"/>
    <lineage>
        <taxon>Bacteria</taxon>
        <taxon>Pseudomonadati</taxon>
        <taxon>Pseudomonadota</taxon>
        <taxon>Alphaproteobacteria</taxon>
        <taxon>Hyphomicrobiales</taxon>
        <taxon>Rhizobiaceae</taxon>
        <taxon>Rhizobium/Agrobacterium group</taxon>
        <taxon>Neorhizobium</taxon>
    </lineage>
</organism>
<name>A0A068TC32_NEOGA</name>
<dbReference type="Pfam" id="PF06776">
    <property type="entry name" value="IalB"/>
    <property type="match status" value="1"/>
</dbReference>
<dbReference type="Proteomes" id="UP000028186">
    <property type="component" value="Chromosome I"/>
</dbReference>
<dbReference type="InterPro" id="IPR038696">
    <property type="entry name" value="IalB_sf"/>
</dbReference>
<dbReference type="InterPro" id="IPR010642">
    <property type="entry name" value="Invasion_prot_B"/>
</dbReference>